<dbReference type="PATRIC" id="fig|316.77.peg.1694"/>
<evidence type="ECO:0000313" key="7">
    <source>
        <dbReference type="EMBL" id="AHL75143.1"/>
    </source>
</evidence>
<dbReference type="KEGG" id="pstt:CH92_08490"/>
<dbReference type="AlphaFoldDB" id="W8R6G7"/>
<accession>W8R6G7</accession>
<dbReference type="GO" id="GO:0005737">
    <property type="term" value="C:cytoplasm"/>
    <property type="evidence" value="ECO:0007669"/>
    <property type="project" value="TreeGrafter"/>
</dbReference>
<dbReference type="Pfam" id="PF06029">
    <property type="entry name" value="AlkA_N"/>
    <property type="match status" value="1"/>
</dbReference>
<dbReference type="EC" id="3.2.2.21" evidence="2"/>
<keyword evidence="4" id="KW-0234">DNA repair</keyword>
<dbReference type="SUPFAM" id="SSF48150">
    <property type="entry name" value="DNA-glycosylase"/>
    <property type="match status" value="1"/>
</dbReference>
<comment type="catalytic activity">
    <reaction evidence="1">
        <text>Hydrolysis of alkylated DNA, releasing 3-methyladenine, 3-methylguanine, 7-methylguanine and 7-methyladenine.</text>
        <dbReference type="EC" id="3.2.2.21"/>
    </reaction>
</comment>
<evidence type="ECO:0000259" key="6">
    <source>
        <dbReference type="SMART" id="SM01009"/>
    </source>
</evidence>
<gene>
    <name evidence="7" type="ORF">CH92_08490</name>
</gene>
<dbReference type="InterPro" id="IPR037046">
    <property type="entry name" value="AlkA_N_sf"/>
</dbReference>
<feature type="domain" description="HhH-GPD" evidence="5">
    <location>
        <begin position="185"/>
        <end position="348"/>
    </location>
</feature>
<evidence type="ECO:0000313" key="8">
    <source>
        <dbReference type="Proteomes" id="UP000019522"/>
    </source>
</evidence>
<dbReference type="Proteomes" id="UP000019522">
    <property type="component" value="Chromosome"/>
</dbReference>
<dbReference type="InterPro" id="IPR011257">
    <property type="entry name" value="DNA_glycosylase"/>
</dbReference>
<keyword evidence="7" id="KW-0378">Hydrolase</keyword>
<dbReference type="Pfam" id="PF00730">
    <property type="entry name" value="HhH-GPD"/>
    <property type="match status" value="1"/>
</dbReference>
<feature type="domain" description="DNA-3-methyladenine glycosylase AlkA N-terminal" evidence="6">
    <location>
        <begin position="58"/>
        <end position="175"/>
    </location>
</feature>
<dbReference type="GO" id="GO:0032131">
    <property type="term" value="F:alkylated DNA binding"/>
    <property type="evidence" value="ECO:0007669"/>
    <property type="project" value="TreeGrafter"/>
</dbReference>
<dbReference type="InterPro" id="IPR023170">
    <property type="entry name" value="HhH_base_excis_C"/>
</dbReference>
<evidence type="ECO:0000259" key="5">
    <source>
        <dbReference type="SMART" id="SM00478"/>
    </source>
</evidence>
<sequence length="370" mass="40671">MGYLPDGWRNRHLQAAQAVRWQRGAFYFALKTGGTFRFQSASGEDSLINAGYRRSMKLILLPYLPPWTWSQFHQHFALRLLPSVETLDSDRYSRTVRIGDRAGWISVRPLPAQACLELMLSDSLHDHAAELALRVRKMFDLDNDPAIVARHFSADPLLGPLIATSPGLRLPSAFDPFEQAVRAIVGQQVTVKAAVTITRRLVERLGNELAQTPPNEAGGLLRLFPTPQAIAGAQLDKIGMPGKRVATLQYLAAAVAEGALELHVDNGVDELVSRLCELPGIGPWTAQYIALRGFGEADAFPVADLGLLKAPMWGSGGISARELLARSQAWRPWRAYAAVHIWQNYGSAMTDPKQRQLKAVESSPVLAVGR</sequence>
<dbReference type="GO" id="GO:0032993">
    <property type="term" value="C:protein-DNA complex"/>
    <property type="evidence" value="ECO:0007669"/>
    <property type="project" value="TreeGrafter"/>
</dbReference>
<organism evidence="7 8">
    <name type="scientific">Stutzerimonas stutzeri</name>
    <name type="common">Pseudomonas stutzeri</name>
    <dbReference type="NCBI Taxonomy" id="316"/>
    <lineage>
        <taxon>Bacteria</taxon>
        <taxon>Pseudomonadati</taxon>
        <taxon>Pseudomonadota</taxon>
        <taxon>Gammaproteobacteria</taxon>
        <taxon>Pseudomonadales</taxon>
        <taxon>Pseudomonadaceae</taxon>
        <taxon>Stutzerimonas</taxon>
    </lineage>
</organism>
<protein>
    <recommendedName>
        <fullName evidence="2">DNA-3-methyladenine glycosylase II</fullName>
        <ecNumber evidence="2">3.2.2.21</ecNumber>
    </recommendedName>
</protein>
<dbReference type="InterPro" id="IPR003265">
    <property type="entry name" value="HhH-GPD_domain"/>
</dbReference>
<dbReference type="GO" id="GO:0006307">
    <property type="term" value="P:DNA alkylation repair"/>
    <property type="evidence" value="ECO:0007669"/>
    <property type="project" value="TreeGrafter"/>
</dbReference>
<reference evidence="7 8" key="2">
    <citation type="submission" date="2014-03" db="EMBL/GenBank/DDBJ databases">
        <authorList>
            <person name="Baltrus D."/>
            <person name="Dougherty K."/>
        </authorList>
    </citation>
    <scope>NUCLEOTIDE SEQUENCE</scope>
    <source>
        <strain evidence="7 8">28a24</strain>
    </source>
</reference>
<dbReference type="Gene3D" id="1.10.1670.10">
    <property type="entry name" value="Helix-hairpin-Helix base-excision DNA repair enzymes (C-terminal)"/>
    <property type="match status" value="1"/>
</dbReference>
<dbReference type="PANTHER" id="PTHR43003:SF13">
    <property type="entry name" value="DNA-3-METHYLADENINE GLYCOSYLASE 2"/>
    <property type="match status" value="1"/>
</dbReference>
<dbReference type="SMART" id="SM01009">
    <property type="entry name" value="AlkA_N"/>
    <property type="match status" value="1"/>
</dbReference>
<keyword evidence="3" id="KW-0227">DNA damage</keyword>
<evidence type="ECO:0000256" key="4">
    <source>
        <dbReference type="ARBA" id="ARBA00023204"/>
    </source>
</evidence>
<evidence type="ECO:0000256" key="3">
    <source>
        <dbReference type="ARBA" id="ARBA00022763"/>
    </source>
</evidence>
<evidence type="ECO:0000256" key="2">
    <source>
        <dbReference type="ARBA" id="ARBA00012000"/>
    </source>
</evidence>
<name>W8R6G7_STUST</name>
<dbReference type="Gene3D" id="3.30.310.20">
    <property type="entry name" value="DNA-3-methyladenine glycosylase AlkA, N-terminal domain"/>
    <property type="match status" value="1"/>
</dbReference>
<dbReference type="SMART" id="SM00478">
    <property type="entry name" value="ENDO3c"/>
    <property type="match status" value="1"/>
</dbReference>
<dbReference type="GO" id="GO:0008725">
    <property type="term" value="F:DNA-3-methyladenine glycosylase activity"/>
    <property type="evidence" value="ECO:0007669"/>
    <property type="project" value="TreeGrafter"/>
</dbReference>
<dbReference type="InterPro" id="IPR010316">
    <property type="entry name" value="AlkA_N"/>
</dbReference>
<dbReference type="GO" id="GO:0043916">
    <property type="term" value="F:DNA-7-methylguanine glycosylase activity"/>
    <property type="evidence" value="ECO:0007669"/>
    <property type="project" value="TreeGrafter"/>
</dbReference>
<dbReference type="SUPFAM" id="SSF55945">
    <property type="entry name" value="TATA-box binding protein-like"/>
    <property type="match status" value="1"/>
</dbReference>
<keyword evidence="7" id="KW-0326">Glycosidase</keyword>
<reference evidence="8" key="1">
    <citation type="journal article" date="2014" name="Genome Announc.">
        <title>Complete Genome Sequence of the Highly Transformable Pseudomonas stutzeri Strain 28a24.</title>
        <authorList>
            <person name="Smith B.A."/>
            <person name="Dougherty K.M."/>
            <person name="Baltrus D.A."/>
        </authorList>
    </citation>
    <scope>NUCLEOTIDE SEQUENCE [LARGE SCALE GENOMIC DNA]</scope>
    <source>
        <strain evidence="8">28a24</strain>
    </source>
</reference>
<dbReference type="PANTHER" id="PTHR43003">
    <property type="entry name" value="DNA-3-METHYLADENINE GLYCOSYLASE"/>
    <property type="match status" value="1"/>
</dbReference>
<dbReference type="EMBL" id="CP007441">
    <property type="protein sequence ID" value="AHL75143.1"/>
    <property type="molecule type" value="Genomic_DNA"/>
</dbReference>
<dbReference type="Gene3D" id="1.10.340.30">
    <property type="entry name" value="Hypothetical protein, domain 2"/>
    <property type="match status" value="1"/>
</dbReference>
<dbReference type="GO" id="GO:0006285">
    <property type="term" value="P:base-excision repair, AP site formation"/>
    <property type="evidence" value="ECO:0007669"/>
    <property type="project" value="TreeGrafter"/>
</dbReference>
<dbReference type="CDD" id="cd00056">
    <property type="entry name" value="ENDO3c"/>
    <property type="match status" value="1"/>
</dbReference>
<evidence type="ECO:0000256" key="1">
    <source>
        <dbReference type="ARBA" id="ARBA00000086"/>
    </source>
</evidence>
<dbReference type="InterPro" id="IPR051912">
    <property type="entry name" value="Alkylbase_DNA_Glycosylase/TA"/>
</dbReference>
<proteinExistence type="predicted"/>